<feature type="coiled-coil region" evidence="5">
    <location>
        <begin position="234"/>
        <end position="261"/>
    </location>
</feature>
<dbReference type="InterPro" id="IPR051877">
    <property type="entry name" value="Centriole_BasalBody_StrucProt"/>
</dbReference>
<feature type="region of interest" description="Disordered" evidence="6">
    <location>
        <begin position="749"/>
        <end position="768"/>
    </location>
</feature>
<evidence type="ECO:0000256" key="4">
    <source>
        <dbReference type="ARBA" id="ARBA00038123"/>
    </source>
</evidence>
<accession>A0ABM1KWD7</accession>
<proteinExistence type="inferred from homology"/>
<keyword evidence="3" id="KW-0206">Cytoskeleton</keyword>
<feature type="coiled-coil region" evidence="5">
    <location>
        <begin position="41"/>
        <end position="82"/>
    </location>
</feature>
<dbReference type="Gene3D" id="1.10.287.1490">
    <property type="match status" value="1"/>
</dbReference>
<feature type="compositionally biased region" description="Polar residues" evidence="6">
    <location>
        <begin position="749"/>
        <end position="759"/>
    </location>
</feature>
<protein>
    <submittedName>
        <fullName evidence="8">Testis-specific gene 10 protein</fullName>
    </submittedName>
</protein>
<feature type="compositionally biased region" description="Basic and acidic residues" evidence="6">
    <location>
        <begin position="850"/>
        <end position="866"/>
    </location>
</feature>
<keyword evidence="2" id="KW-0963">Cytoplasm</keyword>
<reference evidence="8" key="1">
    <citation type="submission" date="2025-08" db="UniProtKB">
        <authorList>
            <consortium name="RefSeq"/>
        </authorList>
    </citation>
    <scope>IDENTIFICATION</scope>
</reference>
<sequence>MMSRRYPGRRRKTTEFHTKPRRVTPRHEVTTKDPFSESNQLPKLEEKIKNKDKIIQKLQSEVEGLQTKNLDLEKHVMKLLNNKVEVTSQVDNLASKNEYLCKKLSHIGKLAEQLEKEKEFVLDSADMELAEAKSQIKCQQNMIRKLEHTINILRSVVLDTEESEECCPSRLEKCIKTLKEERDYYKSETETMKKMLRNTSSTSKCGPSHAVSKVSSPIQGSNSDPEFLNVLREREELKCMMEKYERHMAEIQGNIKVLTKERDKIVFLYDQAQEEISRLRKEAIKTPRASKSTMTAQVVLRRVETERDGAICDLRRMSTERDSLKERLKIAQDTAFNEKAHLEQRIEELESNVQSLDNERLEQISKISLMKETIESIEMEMKILARRAVESETELNRQRTTNASLRLLNETIQHNLSDAERQLAKKKYELQLSQEKIMCLDDKTENLSKQNIVQQEEMCALNRTIAELDAEKESLQDLLDEKTERIVTLEESLDIKEKENQDLVGNYHRANEQVKKWESKFHQIEVDCNSLQVELLNVESESHSLKERTESLETEIGQHLATEKAYKSQISTLGKSLVKMEEELHKVQLEKVSLLSDLASTRELCIKLDTNKEMLTRQLTSTTQEMERLQNDWESSHSEIELLRKQLTNERISVKNLETLLASNREKEFQSQMINQDKESEIQLLREQLSLAEEKIAIHGQDFSQLRNAITQLESELDITKRQLDTEQFERQRAVQELRRQSLIASYHPTSTIRSSSPERSCRYSPDRTLDRSLEGERALQELCRQNRTASYHPVSMRRLPSPERCCHHSPDRTLDRSLEGELALQELCHHSLTASYHPTSTIRSPSPECSRRRSPDRTLDRSLEE</sequence>
<gene>
    <name evidence="8" type="primary">TSGA10</name>
</gene>
<evidence type="ECO:0000256" key="5">
    <source>
        <dbReference type="SAM" id="Coils"/>
    </source>
</evidence>
<evidence type="ECO:0000313" key="8">
    <source>
        <dbReference type="RefSeq" id="XP_015278024.1"/>
    </source>
</evidence>
<comment type="subcellular location">
    <subcellularLocation>
        <location evidence="1">Cytoplasm</location>
        <location evidence="1">Cytoskeleton</location>
        <location evidence="1">Microtubule organizing center</location>
        <location evidence="1">Centrosome</location>
        <location evidence="1">Centriole</location>
    </subcellularLocation>
</comment>
<keyword evidence="5" id="KW-0175">Coiled coil</keyword>
<feature type="compositionally biased region" description="Basic and acidic residues" evidence="6">
    <location>
        <begin position="25"/>
        <end position="35"/>
    </location>
</feature>
<feature type="coiled-coil region" evidence="5">
    <location>
        <begin position="122"/>
        <end position="149"/>
    </location>
</feature>
<feature type="region of interest" description="Disordered" evidence="6">
    <location>
        <begin position="198"/>
        <end position="219"/>
    </location>
</feature>
<evidence type="ECO:0000256" key="1">
    <source>
        <dbReference type="ARBA" id="ARBA00004114"/>
    </source>
</evidence>
<dbReference type="Proteomes" id="UP000694871">
    <property type="component" value="Unplaced"/>
</dbReference>
<dbReference type="PANTHER" id="PTHR20544:SF2">
    <property type="entry name" value="TESTIS SPECIFIC 10"/>
    <property type="match status" value="1"/>
</dbReference>
<dbReference type="GeneID" id="107119915"/>
<feature type="compositionally biased region" description="Basic residues" evidence="6">
    <location>
        <begin position="1"/>
        <end position="12"/>
    </location>
</feature>
<evidence type="ECO:0000256" key="2">
    <source>
        <dbReference type="ARBA" id="ARBA00022490"/>
    </source>
</evidence>
<dbReference type="SUPFAM" id="SSF57997">
    <property type="entry name" value="Tropomyosin"/>
    <property type="match status" value="1"/>
</dbReference>
<dbReference type="RefSeq" id="XP_015278024.1">
    <property type="nucleotide sequence ID" value="XM_015422538.1"/>
</dbReference>
<feature type="coiled-coil region" evidence="5">
    <location>
        <begin position="314"/>
        <end position="436"/>
    </location>
</feature>
<evidence type="ECO:0000256" key="6">
    <source>
        <dbReference type="SAM" id="MobiDB-lite"/>
    </source>
</evidence>
<evidence type="ECO:0000256" key="3">
    <source>
        <dbReference type="ARBA" id="ARBA00023212"/>
    </source>
</evidence>
<organism evidence="7 8">
    <name type="scientific">Gekko japonicus</name>
    <name type="common">Schlegel's Japanese gecko</name>
    <dbReference type="NCBI Taxonomy" id="146911"/>
    <lineage>
        <taxon>Eukaryota</taxon>
        <taxon>Metazoa</taxon>
        <taxon>Chordata</taxon>
        <taxon>Craniata</taxon>
        <taxon>Vertebrata</taxon>
        <taxon>Euteleostomi</taxon>
        <taxon>Lepidosauria</taxon>
        <taxon>Squamata</taxon>
        <taxon>Bifurcata</taxon>
        <taxon>Gekkota</taxon>
        <taxon>Gekkonidae</taxon>
        <taxon>Gekkoninae</taxon>
        <taxon>Gekko</taxon>
    </lineage>
</organism>
<evidence type="ECO:0000313" key="7">
    <source>
        <dbReference type="Proteomes" id="UP000694871"/>
    </source>
</evidence>
<feature type="region of interest" description="Disordered" evidence="6">
    <location>
        <begin position="837"/>
        <end position="866"/>
    </location>
</feature>
<feature type="coiled-coil region" evidence="5">
    <location>
        <begin position="461"/>
        <end position="730"/>
    </location>
</feature>
<name>A0ABM1KWD7_GEKJA</name>
<dbReference type="PANTHER" id="PTHR20544">
    <property type="entry name" value="CENTROSOMAL PROTEIN CEP135"/>
    <property type="match status" value="1"/>
</dbReference>
<feature type="region of interest" description="Disordered" evidence="6">
    <location>
        <begin position="1"/>
        <end position="39"/>
    </location>
</feature>
<keyword evidence="7" id="KW-1185">Reference proteome</keyword>
<comment type="similarity">
    <text evidence="4">Belongs to the CEP135/TSGA10 family.</text>
</comment>